<evidence type="ECO:0000313" key="6">
    <source>
        <dbReference type="EMBL" id="GGL14786.1"/>
    </source>
</evidence>
<reference evidence="6" key="1">
    <citation type="journal article" date="2014" name="Int. J. Syst. Evol. Microbiol.">
        <title>Complete genome sequence of Corynebacterium casei LMG S-19264T (=DSM 44701T), isolated from a smear-ripened cheese.</title>
        <authorList>
            <consortium name="US DOE Joint Genome Institute (JGI-PGF)"/>
            <person name="Walter F."/>
            <person name="Albersmeier A."/>
            <person name="Kalinowski J."/>
            <person name="Ruckert C."/>
        </authorList>
    </citation>
    <scope>NUCLEOTIDE SEQUENCE</scope>
    <source>
        <strain evidence="6">CGMCC 4.3508</strain>
    </source>
</reference>
<dbReference type="InterPro" id="IPR009057">
    <property type="entry name" value="Homeodomain-like_sf"/>
</dbReference>
<evidence type="ECO:0000259" key="5">
    <source>
        <dbReference type="PROSITE" id="PS50977"/>
    </source>
</evidence>
<keyword evidence="2 4" id="KW-0238">DNA-binding</keyword>
<dbReference type="InterPro" id="IPR050109">
    <property type="entry name" value="HTH-type_TetR-like_transc_reg"/>
</dbReference>
<dbReference type="PRINTS" id="PR00455">
    <property type="entry name" value="HTHTETR"/>
</dbReference>
<dbReference type="GO" id="GO:0003700">
    <property type="term" value="F:DNA-binding transcription factor activity"/>
    <property type="evidence" value="ECO:0007669"/>
    <property type="project" value="TreeGrafter"/>
</dbReference>
<dbReference type="PANTHER" id="PTHR30055">
    <property type="entry name" value="HTH-TYPE TRANSCRIPTIONAL REGULATOR RUTR"/>
    <property type="match status" value="1"/>
</dbReference>
<dbReference type="Pfam" id="PF00440">
    <property type="entry name" value="TetR_N"/>
    <property type="match status" value="1"/>
</dbReference>
<name>A0A917VUA8_9NOCA</name>
<dbReference type="EMBL" id="BMMH01000006">
    <property type="protein sequence ID" value="GGL14786.1"/>
    <property type="molecule type" value="Genomic_DNA"/>
</dbReference>
<dbReference type="InterPro" id="IPR041347">
    <property type="entry name" value="MftR_C"/>
</dbReference>
<gene>
    <name evidence="6" type="ORF">GCM10011588_31640</name>
</gene>
<dbReference type="GO" id="GO:0000976">
    <property type="term" value="F:transcription cis-regulatory region binding"/>
    <property type="evidence" value="ECO:0007669"/>
    <property type="project" value="TreeGrafter"/>
</dbReference>
<evidence type="ECO:0000313" key="7">
    <source>
        <dbReference type="Proteomes" id="UP000638263"/>
    </source>
</evidence>
<keyword evidence="7" id="KW-1185">Reference proteome</keyword>
<dbReference type="InterPro" id="IPR001647">
    <property type="entry name" value="HTH_TetR"/>
</dbReference>
<keyword evidence="3" id="KW-0804">Transcription</keyword>
<feature type="domain" description="HTH tetR-type" evidence="5">
    <location>
        <begin position="15"/>
        <end position="75"/>
    </location>
</feature>
<dbReference type="AlphaFoldDB" id="A0A917VUA8"/>
<dbReference type="PROSITE" id="PS01081">
    <property type="entry name" value="HTH_TETR_1"/>
    <property type="match status" value="1"/>
</dbReference>
<proteinExistence type="predicted"/>
<dbReference type="Pfam" id="PF17754">
    <property type="entry name" value="TetR_C_14"/>
    <property type="match status" value="1"/>
</dbReference>
<keyword evidence="1" id="KW-0805">Transcription regulation</keyword>
<comment type="caution">
    <text evidence="6">The sequence shown here is derived from an EMBL/GenBank/DDBJ whole genome shotgun (WGS) entry which is preliminary data.</text>
</comment>
<feature type="DNA-binding region" description="H-T-H motif" evidence="4">
    <location>
        <begin position="38"/>
        <end position="57"/>
    </location>
</feature>
<dbReference type="PANTHER" id="PTHR30055:SF234">
    <property type="entry name" value="HTH-TYPE TRANSCRIPTIONAL REGULATOR BETI"/>
    <property type="match status" value="1"/>
</dbReference>
<organism evidence="6 7">
    <name type="scientific">Nocardia jinanensis</name>
    <dbReference type="NCBI Taxonomy" id="382504"/>
    <lineage>
        <taxon>Bacteria</taxon>
        <taxon>Bacillati</taxon>
        <taxon>Actinomycetota</taxon>
        <taxon>Actinomycetes</taxon>
        <taxon>Mycobacteriales</taxon>
        <taxon>Nocardiaceae</taxon>
        <taxon>Nocardia</taxon>
    </lineage>
</organism>
<evidence type="ECO:0000256" key="4">
    <source>
        <dbReference type="PROSITE-ProRule" id="PRU00335"/>
    </source>
</evidence>
<evidence type="ECO:0000256" key="3">
    <source>
        <dbReference type="ARBA" id="ARBA00023163"/>
    </source>
</evidence>
<evidence type="ECO:0000256" key="2">
    <source>
        <dbReference type="ARBA" id="ARBA00023125"/>
    </source>
</evidence>
<protein>
    <submittedName>
        <fullName evidence="6">TetR family transcriptional regulator</fullName>
    </submittedName>
</protein>
<reference evidence="6" key="2">
    <citation type="submission" date="2020-09" db="EMBL/GenBank/DDBJ databases">
        <authorList>
            <person name="Sun Q."/>
            <person name="Zhou Y."/>
        </authorList>
    </citation>
    <scope>NUCLEOTIDE SEQUENCE</scope>
    <source>
        <strain evidence="6">CGMCC 4.3508</strain>
    </source>
</reference>
<dbReference type="Proteomes" id="UP000638263">
    <property type="component" value="Unassembled WGS sequence"/>
</dbReference>
<evidence type="ECO:0000256" key="1">
    <source>
        <dbReference type="ARBA" id="ARBA00023015"/>
    </source>
</evidence>
<dbReference type="PROSITE" id="PS50977">
    <property type="entry name" value="HTH_TETR_2"/>
    <property type="match status" value="1"/>
</dbReference>
<dbReference type="Gene3D" id="1.10.357.10">
    <property type="entry name" value="Tetracycline Repressor, domain 2"/>
    <property type="match status" value="1"/>
</dbReference>
<accession>A0A917VUA8</accession>
<dbReference type="RefSeq" id="WP_058856789.1">
    <property type="nucleotide sequence ID" value="NZ_BMMH01000006.1"/>
</dbReference>
<dbReference type="InterPro" id="IPR023772">
    <property type="entry name" value="DNA-bd_HTH_TetR-type_CS"/>
</dbReference>
<sequence>MTTVESLGRREQKRFVLRRTVRDTAWRLVAEHGYDTVTVDQIATGAGISVATFYRHFTSKEGVLTRRWLSPERLAQLEPELDRDHGLARVVASLFEAYVGAVAGYQVDLMTRLKVIHLDPGLQLAMARGRSEDAQTLAALFAEVTGQPPESLAMRLAASLTSSARIAAMSRWAELDGRPALGILLREVAETLAPSLDRCETAISTSAHTSVGGRTT</sequence>
<dbReference type="SUPFAM" id="SSF46689">
    <property type="entry name" value="Homeodomain-like"/>
    <property type="match status" value="1"/>
</dbReference>